<reference evidence="14 15" key="1">
    <citation type="submission" date="2024-04" db="EMBL/GenBank/DDBJ databases">
        <title>Novel species of the genus Ideonella isolated from streams.</title>
        <authorList>
            <person name="Lu H."/>
        </authorList>
    </citation>
    <scope>NUCLEOTIDE SEQUENCE [LARGE SCALE GENOMIC DNA]</scope>
    <source>
        <strain evidence="14 15">DXS29W</strain>
    </source>
</reference>
<protein>
    <recommendedName>
        <fullName evidence="9">Flagellar M-ring protein</fullName>
    </recommendedName>
</protein>
<feature type="transmembrane region" description="Helical" evidence="11">
    <location>
        <begin position="35"/>
        <end position="53"/>
    </location>
</feature>
<evidence type="ECO:0000313" key="14">
    <source>
        <dbReference type="EMBL" id="MEK8034652.1"/>
    </source>
</evidence>
<keyword evidence="15" id="KW-1185">Reference proteome</keyword>
<evidence type="ECO:0000259" key="13">
    <source>
        <dbReference type="Pfam" id="PF08345"/>
    </source>
</evidence>
<dbReference type="InterPro" id="IPR043427">
    <property type="entry name" value="YscJ/FliF"/>
</dbReference>
<evidence type="ECO:0000256" key="3">
    <source>
        <dbReference type="ARBA" id="ARBA00007971"/>
    </source>
</evidence>
<dbReference type="Gene3D" id="3.30.300.30">
    <property type="match status" value="1"/>
</dbReference>
<dbReference type="EMBL" id="JBBUTG010000032">
    <property type="protein sequence ID" value="MEK8034652.1"/>
    <property type="molecule type" value="Genomic_DNA"/>
</dbReference>
<comment type="caution">
    <text evidence="14">The sequence shown here is derived from an EMBL/GenBank/DDBJ whole genome shotgun (WGS) entry which is preliminary data.</text>
</comment>
<evidence type="ECO:0000256" key="10">
    <source>
        <dbReference type="SAM" id="MobiDB-lite"/>
    </source>
</evidence>
<organism evidence="14 15">
    <name type="scientific">Ideonella lacteola</name>
    <dbReference type="NCBI Taxonomy" id="2984193"/>
    <lineage>
        <taxon>Bacteria</taxon>
        <taxon>Pseudomonadati</taxon>
        <taxon>Pseudomonadota</taxon>
        <taxon>Betaproteobacteria</taxon>
        <taxon>Burkholderiales</taxon>
        <taxon>Sphaerotilaceae</taxon>
        <taxon>Ideonella</taxon>
    </lineage>
</organism>
<keyword evidence="8 9" id="KW-0975">Bacterial flagellum</keyword>
<evidence type="ECO:0000256" key="1">
    <source>
        <dbReference type="ARBA" id="ARBA00004117"/>
    </source>
</evidence>
<feature type="domain" description="Flagellar M-ring N-terminal" evidence="12">
    <location>
        <begin position="54"/>
        <end position="228"/>
    </location>
</feature>
<evidence type="ECO:0000256" key="9">
    <source>
        <dbReference type="PIRNR" id="PIRNR004862"/>
    </source>
</evidence>
<dbReference type="NCBIfam" id="TIGR00206">
    <property type="entry name" value="fliF"/>
    <property type="match status" value="1"/>
</dbReference>
<comment type="similarity">
    <text evidence="3 9">Belongs to the FliF family.</text>
</comment>
<evidence type="ECO:0000256" key="11">
    <source>
        <dbReference type="SAM" id="Phobius"/>
    </source>
</evidence>
<dbReference type="PANTHER" id="PTHR30046:SF0">
    <property type="entry name" value="FLAGELLAR M-RING PROTEIN"/>
    <property type="match status" value="1"/>
</dbReference>
<name>A0ABU9C0S1_9BURK</name>
<keyword evidence="14" id="KW-0969">Cilium</keyword>
<evidence type="ECO:0000256" key="5">
    <source>
        <dbReference type="ARBA" id="ARBA00022692"/>
    </source>
</evidence>
<keyword evidence="5 11" id="KW-0812">Transmembrane</keyword>
<dbReference type="InterPro" id="IPR013556">
    <property type="entry name" value="Flag_M-ring_C"/>
</dbReference>
<evidence type="ECO:0000256" key="4">
    <source>
        <dbReference type="ARBA" id="ARBA00022475"/>
    </source>
</evidence>
<evidence type="ECO:0000313" key="15">
    <source>
        <dbReference type="Proteomes" id="UP001371218"/>
    </source>
</evidence>
<sequence>MDANAAVPVPLVPAEPSTGLMGRLAMMPAGTKMKLGIGLAALAAVVVAMAMWASQGDWRVLYAGLPDKEAGAIVAELGAMGVPYRYTDGGGAIKVPADRLYDAKMKLAAKGMPKASVVGNELLDVNRFGQTDRQERANMQRALEGELVRTISKLEGVEDARVHLALPNQNGFFREQQKPSASVMLTLHPGFQLDRAQAAGIVHLVSSSVPELSPKAVSVLDQRGALLSGPEEDNGKSLNEQQLQYVAQVEKSYLARVNDLLEPVVGRGNLRATVTADIDFTQIESTSEQFRPNQGDQPAAVRSQSTSEANNAGSATPSGVPGAASNQPPVPATAPINGSAAPLQATNAAQGGSGRREATTNYEVDKTVQMKRNAVGVVKRLNAAVVVNHRTKVDAKGKSSTTPLSAEEIEKLTTLVQEAVGYNKERGDSVRVVNAPFQIEAPEKADDLPLWKQPWVLDLVRAGAVPGALALVALGLIFGVIRPALRPPVVVEAADDKRGQQLDAVVDDANALPGEGALPALEAPLENRKLESARQLAKDNPAAVANIMREWVNGEAAA</sequence>
<dbReference type="InterPro" id="IPR006182">
    <property type="entry name" value="FliF_N_dom"/>
</dbReference>
<keyword evidence="4" id="KW-1003">Cell membrane</keyword>
<evidence type="ECO:0000256" key="7">
    <source>
        <dbReference type="ARBA" id="ARBA00023136"/>
    </source>
</evidence>
<dbReference type="PANTHER" id="PTHR30046">
    <property type="entry name" value="FLAGELLAR M-RING PROTEIN"/>
    <property type="match status" value="1"/>
</dbReference>
<feature type="region of interest" description="Disordered" evidence="10">
    <location>
        <begin position="285"/>
        <end position="339"/>
    </location>
</feature>
<dbReference type="Proteomes" id="UP001371218">
    <property type="component" value="Unassembled WGS sequence"/>
</dbReference>
<keyword evidence="6 11" id="KW-1133">Transmembrane helix</keyword>
<accession>A0ABU9C0S1</accession>
<dbReference type="PRINTS" id="PR01009">
    <property type="entry name" value="FLGMRINGFLIF"/>
</dbReference>
<dbReference type="Pfam" id="PF01514">
    <property type="entry name" value="YscJ_FliF"/>
    <property type="match status" value="1"/>
</dbReference>
<gene>
    <name evidence="14" type="primary">fliF</name>
    <name evidence="14" type="ORF">AACH06_27870</name>
</gene>
<dbReference type="RefSeq" id="WP_341429079.1">
    <property type="nucleotide sequence ID" value="NZ_JBBUTG010000032.1"/>
</dbReference>
<dbReference type="InterPro" id="IPR045851">
    <property type="entry name" value="AMP-bd_C_sf"/>
</dbReference>
<dbReference type="Pfam" id="PF08345">
    <property type="entry name" value="YscJ_FliF_C"/>
    <property type="match status" value="1"/>
</dbReference>
<keyword evidence="7 11" id="KW-0472">Membrane</keyword>
<proteinExistence type="inferred from homology"/>
<keyword evidence="14" id="KW-0966">Cell projection</keyword>
<feature type="compositionally biased region" description="Polar residues" evidence="10">
    <location>
        <begin position="285"/>
        <end position="317"/>
    </location>
</feature>
<evidence type="ECO:0000259" key="12">
    <source>
        <dbReference type="Pfam" id="PF01514"/>
    </source>
</evidence>
<dbReference type="PIRSF" id="PIRSF004862">
    <property type="entry name" value="FliF"/>
    <property type="match status" value="1"/>
</dbReference>
<comment type="subcellular location">
    <subcellularLocation>
        <location evidence="1 9">Bacterial flagellum basal body</location>
    </subcellularLocation>
    <subcellularLocation>
        <location evidence="2">Cell membrane</location>
        <topology evidence="2">Multi-pass membrane protein</topology>
    </subcellularLocation>
</comment>
<evidence type="ECO:0000256" key="6">
    <source>
        <dbReference type="ARBA" id="ARBA00022989"/>
    </source>
</evidence>
<feature type="domain" description="Flagellar M-ring C-terminal" evidence="13">
    <location>
        <begin position="261"/>
        <end position="437"/>
    </location>
</feature>
<keyword evidence="14" id="KW-0282">Flagellum</keyword>
<evidence type="ECO:0000256" key="2">
    <source>
        <dbReference type="ARBA" id="ARBA00004651"/>
    </source>
</evidence>
<evidence type="ECO:0000256" key="8">
    <source>
        <dbReference type="ARBA" id="ARBA00023143"/>
    </source>
</evidence>
<comment type="function">
    <text evidence="9">The M ring may be actively involved in energy transduction.</text>
</comment>
<dbReference type="InterPro" id="IPR000067">
    <property type="entry name" value="FlgMring_FliF"/>
</dbReference>